<reference evidence="6 7" key="1">
    <citation type="submission" date="2022-12" db="EMBL/GenBank/DDBJ databases">
        <title>Chromosome-level genome of Tegillarca granosa.</title>
        <authorList>
            <person name="Kim J."/>
        </authorList>
    </citation>
    <scope>NUCLEOTIDE SEQUENCE [LARGE SCALE GENOMIC DNA]</scope>
    <source>
        <strain evidence="6">Teg-2019</strain>
        <tissue evidence="6">Adductor muscle</tissue>
    </source>
</reference>
<keyword evidence="1" id="KW-0479">Metal-binding</keyword>
<keyword evidence="2" id="KW-0863">Zinc-finger</keyword>
<evidence type="ECO:0000256" key="1">
    <source>
        <dbReference type="ARBA" id="ARBA00022723"/>
    </source>
</evidence>
<dbReference type="EMBL" id="JARBDR010000513">
    <property type="protein sequence ID" value="KAJ8311275.1"/>
    <property type="molecule type" value="Genomic_DNA"/>
</dbReference>
<keyword evidence="7" id="KW-1185">Reference proteome</keyword>
<evidence type="ECO:0000313" key="7">
    <source>
        <dbReference type="Proteomes" id="UP001217089"/>
    </source>
</evidence>
<gene>
    <name evidence="6" type="ORF">KUTeg_011170</name>
</gene>
<accession>A0ABQ9F4X2</accession>
<protein>
    <recommendedName>
        <fullName evidence="5">FLYWCH-type domain-containing protein</fullName>
    </recommendedName>
</protein>
<organism evidence="6 7">
    <name type="scientific">Tegillarca granosa</name>
    <name type="common">Malaysian cockle</name>
    <name type="synonym">Anadara granosa</name>
    <dbReference type="NCBI Taxonomy" id="220873"/>
    <lineage>
        <taxon>Eukaryota</taxon>
        <taxon>Metazoa</taxon>
        <taxon>Spiralia</taxon>
        <taxon>Lophotrochozoa</taxon>
        <taxon>Mollusca</taxon>
        <taxon>Bivalvia</taxon>
        <taxon>Autobranchia</taxon>
        <taxon>Pteriomorphia</taxon>
        <taxon>Arcoida</taxon>
        <taxon>Arcoidea</taxon>
        <taxon>Arcidae</taxon>
        <taxon>Tegillarca</taxon>
    </lineage>
</organism>
<dbReference type="InterPro" id="IPR007588">
    <property type="entry name" value="Znf_FLYWCH"/>
</dbReference>
<feature type="region of interest" description="Disordered" evidence="4">
    <location>
        <begin position="75"/>
        <end position="94"/>
    </location>
</feature>
<keyword evidence="3" id="KW-0862">Zinc</keyword>
<evidence type="ECO:0000313" key="6">
    <source>
        <dbReference type="EMBL" id="KAJ8311275.1"/>
    </source>
</evidence>
<sequence>MEIIHTETNRGKKAIIVDGYTYRKINILKSGDVVYICSVDKKCTKSITTDAEGVAIIRTKNQHVCEYNPSDRKSEAKQLRVRSRKNSGDVSKRPSTVVRNELKTLQESHLEPKDIKNASLALFFGLPFLTPDSIEDSFVEDIMGDAPNDNRCHQFADYILDGYVAETSSYPPLMWAAVPDERNKRTNNGPEAFHSHFNGQFYTSHPNIFVFLDVLKQIQTTTYVKMRSLNNEALVRRAETERLRYSIDKYNDFRTGSISRLNYISALGYKFSACCQKILKDFYKHFLLEILLPPPRGEQGATGLAWLTEEPFEKGMKGENVAGASQSRACHHGTCPFNSTRQSSSLLPQHLDPKTSKRFYDGSLEEMNRRILSSANDRWKRSTVATIKRNFREELKIS</sequence>
<feature type="domain" description="FLYWCH-type" evidence="5">
    <location>
        <begin position="7"/>
        <end position="63"/>
    </location>
</feature>
<dbReference type="Gene3D" id="2.20.25.240">
    <property type="match status" value="1"/>
</dbReference>
<evidence type="ECO:0000256" key="3">
    <source>
        <dbReference type="ARBA" id="ARBA00022833"/>
    </source>
</evidence>
<evidence type="ECO:0000256" key="4">
    <source>
        <dbReference type="SAM" id="MobiDB-lite"/>
    </source>
</evidence>
<name>A0ABQ9F4X2_TEGGR</name>
<comment type="caution">
    <text evidence="6">The sequence shown here is derived from an EMBL/GenBank/DDBJ whole genome shotgun (WGS) entry which is preliminary data.</text>
</comment>
<dbReference type="Proteomes" id="UP001217089">
    <property type="component" value="Unassembled WGS sequence"/>
</dbReference>
<dbReference type="Pfam" id="PF04500">
    <property type="entry name" value="FLYWCH"/>
    <property type="match status" value="1"/>
</dbReference>
<evidence type="ECO:0000256" key="2">
    <source>
        <dbReference type="ARBA" id="ARBA00022771"/>
    </source>
</evidence>
<proteinExistence type="predicted"/>
<evidence type="ECO:0000259" key="5">
    <source>
        <dbReference type="Pfam" id="PF04500"/>
    </source>
</evidence>